<evidence type="ECO:0000256" key="3">
    <source>
        <dbReference type="ARBA" id="ARBA00022840"/>
    </source>
</evidence>
<accession>A0A134AEX6</accession>
<evidence type="ECO:0000259" key="4">
    <source>
        <dbReference type="PROSITE" id="PS50893"/>
    </source>
</evidence>
<keyword evidence="3 5" id="KW-0067">ATP-binding</keyword>
<protein>
    <submittedName>
        <fullName evidence="5">ABC transporter, ATP-binding protein</fullName>
    </submittedName>
</protein>
<dbReference type="Pfam" id="PF00005">
    <property type="entry name" value="ABC_tran"/>
    <property type="match status" value="1"/>
</dbReference>
<dbReference type="GO" id="GO:0016887">
    <property type="term" value="F:ATP hydrolysis activity"/>
    <property type="evidence" value="ECO:0007669"/>
    <property type="project" value="InterPro"/>
</dbReference>
<dbReference type="PATRIC" id="fig|755172.3.peg.1094"/>
<reference evidence="6" key="1">
    <citation type="submission" date="2016-01" db="EMBL/GenBank/DDBJ databases">
        <authorList>
            <person name="Mitreva M."/>
            <person name="Pepin K.H."/>
            <person name="Mihindukulasuriya K.A."/>
            <person name="Fulton R."/>
            <person name="Fronick C."/>
            <person name="O'Laughlin M."/>
            <person name="Miner T."/>
            <person name="Herter B."/>
            <person name="Rosa B.A."/>
            <person name="Cordes M."/>
            <person name="Tomlinson C."/>
            <person name="Wollam A."/>
            <person name="Palsikar V.B."/>
            <person name="Mardis E.R."/>
            <person name="Wilson R.K."/>
        </authorList>
    </citation>
    <scope>NUCLEOTIDE SEQUENCE [LARGE SCALE GENOMIC DNA]</scope>
    <source>
        <strain evidence="6">DNF00729</strain>
    </source>
</reference>
<sequence>MERIALNNIRKEYSAFTLNGVSFPVKEGFITGFIGPNGSGKTTTIRAILNLNHLHGGEVLYRGVRPEDNDYLQDVGIVLDESYFPNDWSVEDVNNVLSVGYKKWRSSEFFKRVKDYGIDPKLNVKALSRGMTTKLMLAAALSHGAKTLVLDEPTSGLDPRSRDEFRDTIQHYMAEDEENTVLFSTHITEDLEVIADYIAFIMDGALIFYGTKDDFLDAYRIVKCSESNLSGVDPKEILGKKKTATHVEVLVAADMAGAFGENTVVEKPTIDRIMTFYHRGDEHA</sequence>
<dbReference type="SUPFAM" id="SSF52540">
    <property type="entry name" value="P-loop containing nucleoside triphosphate hydrolases"/>
    <property type="match status" value="1"/>
</dbReference>
<dbReference type="Proteomes" id="UP000070442">
    <property type="component" value="Unassembled WGS sequence"/>
</dbReference>
<dbReference type="STRING" id="755172.HMPREF1863_01134"/>
<dbReference type="RefSeq" id="WP_068368115.1">
    <property type="nucleotide sequence ID" value="NZ_KQ960178.1"/>
</dbReference>
<name>A0A134AEX6_9FIRM</name>
<comment type="caution">
    <text evidence="5">The sequence shown here is derived from an EMBL/GenBank/DDBJ whole genome shotgun (WGS) entry which is preliminary data.</text>
</comment>
<gene>
    <name evidence="5" type="ORF">HMPREF1863_01134</name>
</gene>
<evidence type="ECO:0000256" key="1">
    <source>
        <dbReference type="ARBA" id="ARBA00022448"/>
    </source>
</evidence>
<keyword evidence="6" id="KW-1185">Reference proteome</keyword>
<dbReference type="InterPro" id="IPR051782">
    <property type="entry name" value="ABC_Transporter_VariousFunc"/>
</dbReference>
<dbReference type="InterPro" id="IPR003593">
    <property type="entry name" value="AAA+_ATPase"/>
</dbReference>
<keyword evidence="2" id="KW-0547">Nucleotide-binding</keyword>
<dbReference type="SMART" id="SM00382">
    <property type="entry name" value="AAA"/>
    <property type="match status" value="1"/>
</dbReference>
<dbReference type="PANTHER" id="PTHR42939:SF3">
    <property type="entry name" value="ABC TRANSPORTER ATP-BINDING COMPONENT"/>
    <property type="match status" value="1"/>
</dbReference>
<dbReference type="AlphaFoldDB" id="A0A134AEX6"/>
<dbReference type="PROSITE" id="PS50893">
    <property type="entry name" value="ABC_TRANSPORTER_2"/>
    <property type="match status" value="1"/>
</dbReference>
<dbReference type="InterPro" id="IPR027417">
    <property type="entry name" value="P-loop_NTPase"/>
</dbReference>
<proteinExistence type="predicted"/>
<dbReference type="InterPro" id="IPR003439">
    <property type="entry name" value="ABC_transporter-like_ATP-bd"/>
</dbReference>
<dbReference type="PANTHER" id="PTHR42939">
    <property type="entry name" value="ABC TRANSPORTER ATP-BINDING PROTEIN ALBC-RELATED"/>
    <property type="match status" value="1"/>
</dbReference>
<dbReference type="CDD" id="cd03230">
    <property type="entry name" value="ABC_DR_subfamily_A"/>
    <property type="match status" value="1"/>
</dbReference>
<evidence type="ECO:0000313" key="6">
    <source>
        <dbReference type="Proteomes" id="UP000070442"/>
    </source>
</evidence>
<feature type="domain" description="ABC transporter" evidence="4">
    <location>
        <begin position="1"/>
        <end position="228"/>
    </location>
</feature>
<evidence type="ECO:0000313" key="5">
    <source>
        <dbReference type="EMBL" id="KXB66272.1"/>
    </source>
</evidence>
<dbReference type="OrthoDB" id="9804819at2"/>
<organism evidence="5 6">
    <name type="scientific">Aedoeadaptatus coxii</name>
    <dbReference type="NCBI Taxonomy" id="755172"/>
    <lineage>
        <taxon>Bacteria</taxon>
        <taxon>Bacillati</taxon>
        <taxon>Bacillota</taxon>
        <taxon>Tissierellia</taxon>
        <taxon>Tissierellales</taxon>
        <taxon>Peptoniphilaceae</taxon>
        <taxon>Aedoeadaptatus</taxon>
    </lineage>
</organism>
<keyword evidence="1" id="KW-0813">Transport</keyword>
<dbReference type="EMBL" id="LSDG01000033">
    <property type="protein sequence ID" value="KXB66272.1"/>
    <property type="molecule type" value="Genomic_DNA"/>
</dbReference>
<dbReference type="Gene3D" id="3.40.50.300">
    <property type="entry name" value="P-loop containing nucleotide triphosphate hydrolases"/>
    <property type="match status" value="1"/>
</dbReference>
<dbReference type="GO" id="GO:0005524">
    <property type="term" value="F:ATP binding"/>
    <property type="evidence" value="ECO:0007669"/>
    <property type="project" value="UniProtKB-KW"/>
</dbReference>
<evidence type="ECO:0000256" key="2">
    <source>
        <dbReference type="ARBA" id="ARBA00022741"/>
    </source>
</evidence>